<keyword evidence="1" id="KW-0805">Transcription regulation</keyword>
<gene>
    <name evidence="6" type="ORF">BKA16_001752</name>
</gene>
<dbReference type="PROSITE" id="PS50977">
    <property type="entry name" value="HTH_TETR_2"/>
    <property type="match status" value="1"/>
</dbReference>
<dbReference type="PANTHER" id="PTHR30055:SF238">
    <property type="entry name" value="MYCOFACTOCIN BIOSYNTHESIS TRANSCRIPTIONAL REGULATOR MFTR-RELATED"/>
    <property type="match status" value="1"/>
</dbReference>
<dbReference type="InterPro" id="IPR009057">
    <property type="entry name" value="Homeodomain-like_sf"/>
</dbReference>
<feature type="domain" description="HTH tetR-type" evidence="5">
    <location>
        <begin position="14"/>
        <end position="74"/>
    </location>
</feature>
<dbReference type="RefSeq" id="WP_183370275.1">
    <property type="nucleotide sequence ID" value="NZ_BAABHL010000034.1"/>
</dbReference>
<organism evidence="6 7">
    <name type="scientific">Gordonia humi</name>
    <dbReference type="NCBI Taxonomy" id="686429"/>
    <lineage>
        <taxon>Bacteria</taxon>
        <taxon>Bacillati</taxon>
        <taxon>Actinomycetota</taxon>
        <taxon>Actinomycetes</taxon>
        <taxon>Mycobacteriales</taxon>
        <taxon>Gordoniaceae</taxon>
        <taxon>Gordonia</taxon>
    </lineage>
</organism>
<dbReference type="InterPro" id="IPR001647">
    <property type="entry name" value="HTH_TetR"/>
</dbReference>
<dbReference type="GO" id="GO:0000976">
    <property type="term" value="F:transcription cis-regulatory region binding"/>
    <property type="evidence" value="ECO:0007669"/>
    <property type="project" value="TreeGrafter"/>
</dbReference>
<feature type="DNA-binding region" description="H-T-H motif" evidence="4">
    <location>
        <begin position="37"/>
        <end position="56"/>
    </location>
</feature>
<sequence length="198" mass="21793">MMSQAVNRGGRPRAADRAAVARTGLRMFAERGYDAVTMTDIAEQCGIGRSTLLRYFASKADVLWDRTEDEVAALAETLRAAPRDADPIAVLCTQMPKMLTYLDSEMDLLRTQVSVIAESSSGWPLGSARFEPWESVVVEFIAGRTEHGADDLFTKLLVQSLFCAGWIALSVWVESAEHRPDRFLDEAFALVRDGFAAG</sequence>
<protein>
    <submittedName>
        <fullName evidence="6">AcrR family transcriptional regulator</fullName>
    </submittedName>
</protein>
<accession>A0A840F4K6</accession>
<evidence type="ECO:0000256" key="1">
    <source>
        <dbReference type="ARBA" id="ARBA00023015"/>
    </source>
</evidence>
<dbReference type="PRINTS" id="PR00455">
    <property type="entry name" value="HTHTETR"/>
</dbReference>
<reference evidence="6 7" key="1">
    <citation type="submission" date="2020-08" db="EMBL/GenBank/DDBJ databases">
        <title>Sequencing the genomes of 1000 actinobacteria strains.</title>
        <authorList>
            <person name="Klenk H.-P."/>
        </authorList>
    </citation>
    <scope>NUCLEOTIDE SEQUENCE [LARGE SCALE GENOMIC DNA]</scope>
    <source>
        <strain evidence="6 7">DSM 45298</strain>
    </source>
</reference>
<dbReference type="EMBL" id="JACIFP010000001">
    <property type="protein sequence ID" value="MBB4135200.1"/>
    <property type="molecule type" value="Genomic_DNA"/>
</dbReference>
<evidence type="ECO:0000313" key="6">
    <source>
        <dbReference type="EMBL" id="MBB4135200.1"/>
    </source>
</evidence>
<keyword evidence="2 4" id="KW-0238">DNA-binding</keyword>
<dbReference type="SUPFAM" id="SSF46689">
    <property type="entry name" value="Homeodomain-like"/>
    <property type="match status" value="1"/>
</dbReference>
<dbReference type="Proteomes" id="UP000551501">
    <property type="component" value="Unassembled WGS sequence"/>
</dbReference>
<dbReference type="AlphaFoldDB" id="A0A840F4K6"/>
<dbReference type="GO" id="GO:0003700">
    <property type="term" value="F:DNA-binding transcription factor activity"/>
    <property type="evidence" value="ECO:0007669"/>
    <property type="project" value="TreeGrafter"/>
</dbReference>
<dbReference type="InterPro" id="IPR050109">
    <property type="entry name" value="HTH-type_TetR-like_transc_reg"/>
</dbReference>
<evidence type="ECO:0000259" key="5">
    <source>
        <dbReference type="PROSITE" id="PS50977"/>
    </source>
</evidence>
<evidence type="ECO:0000313" key="7">
    <source>
        <dbReference type="Proteomes" id="UP000551501"/>
    </source>
</evidence>
<comment type="caution">
    <text evidence="6">The sequence shown here is derived from an EMBL/GenBank/DDBJ whole genome shotgun (WGS) entry which is preliminary data.</text>
</comment>
<evidence type="ECO:0000256" key="2">
    <source>
        <dbReference type="ARBA" id="ARBA00023125"/>
    </source>
</evidence>
<dbReference type="Pfam" id="PF00440">
    <property type="entry name" value="TetR_N"/>
    <property type="match status" value="1"/>
</dbReference>
<evidence type="ECO:0000256" key="4">
    <source>
        <dbReference type="PROSITE-ProRule" id="PRU00335"/>
    </source>
</evidence>
<dbReference type="InterPro" id="IPR041347">
    <property type="entry name" value="MftR_C"/>
</dbReference>
<dbReference type="Gene3D" id="1.10.357.10">
    <property type="entry name" value="Tetracycline Repressor, domain 2"/>
    <property type="match status" value="1"/>
</dbReference>
<proteinExistence type="predicted"/>
<keyword evidence="3" id="KW-0804">Transcription</keyword>
<dbReference type="Pfam" id="PF17754">
    <property type="entry name" value="TetR_C_14"/>
    <property type="match status" value="1"/>
</dbReference>
<dbReference type="PANTHER" id="PTHR30055">
    <property type="entry name" value="HTH-TYPE TRANSCRIPTIONAL REGULATOR RUTR"/>
    <property type="match status" value="1"/>
</dbReference>
<evidence type="ECO:0000256" key="3">
    <source>
        <dbReference type="ARBA" id="ARBA00023163"/>
    </source>
</evidence>
<name>A0A840F4K6_9ACTN</name>
<keyword evidence="7" id="KW-1185">Reference proteome</keyword>
<dbReference type="Gene3D" id="1.10.10.60">
    <property type="entry name" value="Homeodomain-like"/>
    <property type="match status" value="1"/>
</dbReference>